<evidence type="ECO:0000313" key="5">
    <source>
        <dbReference type="Proteomes" id="UP000002384"/>
    </source>
</evidence>
<dbReference type="NCBIfam" id="TIGR00277">
    <property type="entry name" value="HDIG"/>
    <property type="match status" value="1"/>
</dbReference>
<sequence length="792" mass="88296">MKGFSSFSKTKKPSQLLQGLRHMDKVQPSLIFTLAVLCLTSVVGYRFYNQPQLAVGTRSPETIKAPKDGRFEDKEKTEEKRQEARTGINPILRRDSEETIQIEQALYGLLDDIDNLRQTAGKMPIVSSSDLSTDVQEYLLSSSQSQWEKILKAVQKNVPDKLTPKSGNTPQDIEQTVIIELKRYRQQVSDSVFETFLTKISQARQQYSQVMANLYEKKPSALSLEDTVDLLTLNDSAWKQVKFNIISILQEILTQGLPPGLTLDHIEQTINTQLKNEKITNNIHPLALTLLVTVLKDKYNLEIDKEATTKRAEEAAGAIEPFYVEIKKGEVIVKEGAKITQEDFVLLDGFKLSRRGIDWQGIGVTAILVSGSVIIFCLVVRKIHRPLRRRDYLLLCLLSVSAPLLVTFKIPYTNKNLPSNLPAIGFLVSSFYGSPLAITQVLLLTGLTSFSAQSLNGSLIASAAGGLLAAAMAERLRSRDELAILGGAVGGVQGGVYYIINLILSAVPKTVWFSLLPDAMTYGLSGVAWSIVAIGISPYLERLFDLVTPIRLIELSNPNCYLLERLATEAPGTFQHTLLVACLAEAAARRLHCNVELVRAGTLYHDIGKMHDPLGFIENQMGNPNKHDEINDPWKSSTIIKKHVSEGLVMAKKYGLPRIIRDFIPEHQGTLLIAYFYYQAKQKAQTNGTEINEDDFRYEGPIPQTRETGIVMLADGCEAALRSLKDATPDIARSTIHKIFLARWRDGQLKDSGIKEDELKIIADVFVQVWQQFHHQRIAYPKAALEAQPSKS</sequence>
<dbReference type="eggNOG" id="COG1480">
    <property type="taxonomic scope" value="Bacteria"/>
</dbReference>
<feature type="compositionally biased region" description="Basic and acidic residues" evidence="1">
    <location>
        <begin position="64"/>
        <end position="84"/>
    </location>
</feature>
<dbReference type="Proteomes" id="UP000002384">
    <property type="component" value="Chromosome"/>
</dbReference>
<evidence type="ECO:0000259" key="3">
    <source>
        <dbReference type="SMART" id="SM00471"/>
    </source>
</evidence>
<feature type="transmembrane region" description="Helical" evidence="2">
    <location>
        <begin position="359"/>
        <end position="380"/>
    </location>
</feature>
<feature type="transmembrane region" description="Helical" evidence="2">
    <location>
        <begin position="424"/>
        <end position="444"/>
    </location>
</feature>
<dbReference type="Pfam" id="PF01966">
    <property type="entry name" value="HD"/>
    <property type="match status" value="1"/>
</dbReference>
<dbReference type="STRING" id="65393.PCC7424_4727"/>
<evidence type="ECO:0000313" key="4">
    <source>
        <dbReference type="EMBL" id="ACK73087.1"/>
    </source>
</evidence>
<keyword evidence="2" id="KW-1133">Transmembrane helix</keyword>
<feature type="domain" description="HD/PDEase" evidence="3">
    <location>
        <begin position="569"/>
        <end position="729"/>
    </location>
</feature>
<dbReference type="Pfam" id="PF07697">
    <property type="entry name" value="7TMR-HDED"/>
    <property type="match status" value="1"/>
</dbReference>
<feature type="transmembrane region" description="Helical" evidence="2">
    <location>
        <begin position="520"/>
        <end position="540"/>
    </location>
</feature>
<dbReference type="EMBL" id="CP001291">
    <property type="protein sequence ID" value="ACK73087.1"/>
    <property type="molecule type" value="Genomic_DNA"/>
</dbReference>
<dbReference type="HOGENOM" id="CLU_015767_1_2_3"/>
<dbReference type="AlphaFoldDB" id="B7KCW6"/>
<feature type="region of interest" description="Disordered" evidence="1">
    <location>
        <begin position="59"/>
        <end position="85"/>
    </location>
</feature>
<keyword evidence="2" id="KW-0812">Transmembrane</keyword>
<dbReference type="InterPro" id="IPR003607">
    <property type="entry name" value="HD/PDEase_dom"/>
</dbReference>
<dbReference type="InterPro" id="IPR052722">
    <property type="entry name" value="PgpH_phosphodiesterase"/>
</dbReference>
<dbReference type="SMART" id="SM00471">
    <property type="entry name" value="HDc"/>
    <property type="match status" value="1"/>
</dbReference>
<dbReference type="InterPro" id="IPR011624">
    <property type="entry name" value="Metal-dep_PHydrolase_7TM_extra"/>
</dbReference>
<proteinExistence type="predicted"/>
<keyword evidence="4" id="KW-0378">Hydrolase</keyword>
<dbReference type="InterPro" id="IPR011621">
    <property type="entry name" value="Metal-dep_PHydrolase_7TM_intra"/>
</dbReference>
<accession>B7KCW6</accession>
<feature type="transmembrane region" description="Helical" evidence="2">
    <location>
        <begin position="482"/>
        <end position="500"/>
    </location>
</feature>
<dbReference type="PANTHER" id="PTHR36442">
    <property type="entry name" value="CYCLIC-DI-AMP PHOSPHODIESTERASE PGPH"/>
    <property type="match status" value="1"/>
</dbReference>
<name>B7KCW6_GLOC7</name>
<dbReference type="OrthoDB" id="9806952at2"/>
<dbReference type="KEGG" id="cyc:PCC7424_4727"/>
<organism evidence="4 5">
    <name type="scientific">Gloeothece citriformis (strain PCC 7424)</name>
    <name type="common">Cyanothece sp. (strain PCC 7424)</name>
    <dbReference type="NCBI Taxonomy" id="65393"/>
    <lineage>
        <taxon>Bacteria</taxon>
        <taxon>Bacillati</taxon>
        <taxon>Cyanobacteriota</taxon>
        <taxon>Cyanophyceae</taxon>
        <taxon>Oscillatoriophycideae</taxon>
        <taxon>Chroococcales</taxon>
        <taxon>Aphanothecaceae</taxon>
        <taxon>Gloeothece</taxon>
        <taxon>Gloeothece citriformis</taxon>
    </lineage>
</organism>
<dbReference type="InterPro" id="IPR006674">
    <property type="entry name" value="HD_domain"/>
</dbReference>
<evidence type="ECO:0000256" key="1">
    <source>
        <dbReference type="SAM" id="MobiDB-lite"/>
    </source>
</evidence>
<reference evidence="5" key="1">
    <citation type="journal article" date="2011" name="MBio">
        <title>Novel metabolic attributes of the genus Cyanothece, comprising a group of unicellular nitrogen-fixing Cyanobacteria.</title>
        <authorList>
            <person name="Bandyopadhyay A."/>
            <person name="Elvitigala T."/>
            <person name="Welsh E."/>
            <person name="Stockel J."/>
            <person name="Liberton M."/>
            <person name="Min H."/>
            <person name="Sherman L.A."/>
            <person name="Pakrasi H.B."/>
        </authorList>
    </citation>
    <scope>NUCLEOTIDE SEQUENCE [LARGE SCALE GENOMIC DNA]</scope>
    <source>
        <strain evidence="5">PCC 7424</strain>
    </source>
</reference>
<dbReference type="GO" id="GO:0016787">
    <property type="term" value="F:hydrolase activity"/>
    <property type="evidence" value="ECO:0007669"/>
    <property type="project" value="UniProtKB-KW"/>
</dbReference>
<dbReference type="CDD" id="cd00077">
    <property type="entry name" value="HDc"/>
    <property type="match status" value="1"/>
</dbReference>
<dbReference type="InterPro" id="IPR006675">
    <property type="entry name" value="HDIG_dom"/>
</dbReference>
<dbReference type="PANTHER" id="PTHR36442:SF1">
    <property type="entry name" value="CYCLIC-DI-AMP PHOSPHODIESTERASE PGPH"/>
    <property type="match status" value="1"/>
</dbReference>
<evidence type="ECO:0000256" key="2">
    <source>
        <dbReference type="SAM" id="Phobius"/>
    </source>
</evidence>
<gene>
    <name evidence="4" type="ordered locus">PCC7424_4727</name>
</gene>
<keyword evidence="5" id="KW-1185">Reference proteome</keyword>
<keyword evidence="2" id="KW-0472">Membrane</keyword>
<dbReference type="Gene3D" id="1.10.3210.10">
    <property type="entry name" value="Hypothetical protein af1432"/>
    <property type="match status" value="1"/>
</dbReference>
<dbReference type="SUPFAM" id="SSF109604">
    <property type="entry name" value="HD-domain/PDEase-like"/>
    <property type="match status" value="1"/>
</dbReference>
<dbReference type="RefSeq" id="WP_015956670.1">
    <property type="nucleotide sequence ID" value="NC_011729.1"/>
</dbReference>
<dbReference type="Pfam" id="PF07698">
    <property type="entry name" value="7TM-7TMR_HD"/>
    <property type="match status" value="1"/>
</dbReference>
<keyword evidence="4" id="KW-0675">Receptor</keyword>
<protein>
    <submittedName>
        <fullName evidence="4">7TM receptor with intracellular metal dependent phosphohydrolase</fullName>
    </submittedName>
</protein>
<feature type="transmembrane region" description="Helical" evidence="2">
    <location>
        <begin position="392"/>
        <end position="412"/>
    </location>
</feature>